<dbReference type="GO" id="GO:0044183">
    <property type="term" value="F:protein folding chaperone"/>
    <property type="evidence" value="ECO:0007669"/>
    <property type="project" value="TreeGrafter"/>
</dbReference>
<dbReference type="GO" id="GO:0005759">
    <property type="term" value="C:mitochondrial matrix"/>
    <property type="evidence" value="ECO:0007669"/>
    <property type="project" value="UniProtKB-SubCell"/>
</dbReference>
<dbReference type="PANTHER" id="PTHR46749:SF1">
    <property type="entry name" value="COMPLEX III ASSEMBLY FACTOR LYRM7"/>
    <property type="match status" value="1"/>
</dbReference>
<keyword evidence="4" id="KW-0143">Chaperone</keyword>
<evidence type="ECO:0008006" key="7">
    <source>
        <dbReference type="Google" id="ProtNLM"/>
    </source>
</evidence>
<comment type="similarity">
    <text evidence="2">Belongs to the complex I LYR family.</text>
</comment>
<dbReference type="Proteomes" id="UP000494040">
    <property type="component" value="Unassembled WGS sequence"/>
</dbReference>
<evidence type="ECO:0000256" key="2">
    <source>
        <dbReference type="ARBA" id="ARBA00009508"/>
    </source>
</evidence>
<keyword evidence="3" id="KW-0496">Mitochondrion</keyword>
<dbReference type="OrthoDB" id="529194at2759"/>
<dbReference type="GeneID" id="106668344"/>
<evidence type="ECO:0000256" key="3">
    <source>
        <dbReference type="ARBA" id="ARBA00023128"/>
    </source>
</evidence>
<dbReference type="EnsemblMetazoa" id="XM_014397006.1">
    <property type="protein sequence ID" value="XP_014252492.1"/>
    <property type="gene ID" value="LOC106668344"/>
</dbReference>
<dbReference type="OMA" id="TRQYVFH"/>
<evidence type="ECO:0000256" key="1">
    <source>
        <dbReference type="ARBA" id="ARBA00004305"/>
    </source>
</evidence>
<evidence type="ECO:0000256" key="4">
    <source>
        <dbReference type="ARBA" id="ARBA00023186"/>
    </source>
</evidence>
<dbReference type="InterPro" id="IPR045298">
    <property type="entry name" value="Complex1_LYR_LYRM7"/>
</dbReference>
<dbReference type="PANTHER" id="PTHR46749">
    <property type="entry name" value="COMPLEX III ASSEMBLY FACTOR LYRM7"/>
    <property type="match status" value="1"/>
</dbReference>
<keyword evidence="6" id="KW-1185">Reference proteome</keyword>
<dbReference type="GO" id="GO:0034551">
    <property type="term" value="P:mitochondrial respiratory chain complex III assembly"/>
    <property type="evidence" value="ECO:0007669"/>
    <property type="project" value="InterPro"/>
</dbReference>
<dbReference type="InterPro" id="IPR050435">
    <property type="entry name" value="MZM1/LYRM7"/>
</dbReference>
<accession>A0A8I6RZ23</accession>
<dbReference type="RefSeq" id="XP_014252492.1">
    <property type="nucleotide sequence ID" value="XM_014397006.1"/>
</dbReference>
<name>A0A8I6RZ23_CIMLE</name>
<dbReference type="KEGG" id="clec:106668344"/>
<evidence type="ECO:0000313" key="5">
    <source>
        <dbReference type="EnsemblMetazoa" id="XP_014252492.1"/>
    </source>
</evidence>
<proteinExistence type="inferred from homology"/>
<sequence length="135" mass="15432">MSAELKRQVLHTFKVLHRTRLNVFKGDDKALAAARERINYEFRKNKTLCDDSAIRDMVVYAQEVDEELKTTVVQAQETDPGVFALRITPDTTKLDNMPFNPDIDIPEQPCCKQMTPCCRQMRPCQQVAASSTQVK</sequence>
<comment type="subcellular location">
    <subcellularLocation>
        <location evidence="1">Mitochondrion matrix</location>
    </subcellularLocation>
</comment>
<protein>
    <recommendedName>
        <fullName evidence="7">Complex III assembly factor LYRM7</fullName>
    </recommendedName>
</protein>
<evidence type="ECO:0000313" key="6">
    <source>
        <dbReference type="Proteomes" id="UP000494040"/>
    </source>
</evidence>
<dbReference type="CDD" id="cd20267">
    <property type="entry name" value="Complex1_LYR_LYRM7"/>
    <property type="match status" value="1"/>
</dbReference>
<dbReference type="AlphaFoldDB" id="A0A8I6RZ23"/>
<reference evidence="5" key="1">
    <citation type="submission" date="2022-01" db="UniProtKB">
        <authorList>
            <consortium name="EnsemblMetazoa"/>
        </authorList>
    </citation>
    <scope>IDENTIFICATION</scope>
</reference>
<organism evidence="5 6">
    <name type="scientific">Cimex lectularius</name>
    <name type="common">Bed bug</name>
    <name type="synonym">Acanthia lectularia</name>
    <dbReference type="NCBI Taxonomy" id="79782"/>
    <lineage>
        <taxon>Eukaryota</taxon>
        <taxon>Metazoa</taxon>
        <taxon>Ecdysozoa</taxon>
        <taxon>Arthropoda</taxon>
        <taxon>Hexapoda</taxon>
        <taxon>Insecta</taxon>
        <taxon>Pterygota</taxon>
        <taxon>Neoptera</taxon>
        <taxon>Paraneoptera</taxon>
        <taxon>Hemiptera</taxon>
        <taxon>Heteroptera</taxon>
        <taxon>Panheteroptera</taxon>
        <taxon>Cimicomorpha</taxon>
        <taxon>Cimicidae</taxon>
        <taxon>Cimex</taxon>
    </lineage>
</organism>